<evidence type="ECO:0000313" key="2">
    <source>
        <dbReference type="Proteomes" id="UP000014408"/>
    </source>
</evidence>
<dbReference type="AlphaFoldDB" id="S2Z397"/>
<gene>
    <name evidence="1" type="ORF">HMPREF1219_00181</name>
</gene>
<reference evidence="1 2" key="1">
    <citation type="submission" date="2013-05" db="EMBL/GenBank/DDBJ databases">
        <title>The Genome Sequence of Corynebacterium pyruviciproducens 1773O (ATCC BAA-1742).</title>
        <authorList>
            <consortium name="The Broad Institute Genomics Platform"/>
            <person name="Earl A."/>
            <person name="Ward D."/>
            <person name="Feldgarden M."/>
            <person name="Gevers D."/>
            <person name="Tong J."/>
            <person name="Walker B."/>
            <person name="Young S."/>
            <person name="Zeng Q."/>
            <person name="Gargeya S."/>
            <person name="Fitzgerald M."/>
            <person name="Haas B."/>
            <person name="Abouelleil A."/>
            <person name="Allen A.W."/>
            <person name="Alvarado L."/>
            <person name="Arachchi H.M."/>
            <person name="Berlin A.M."/>
            <person name="Chapman S.B."/>
            <person name="Gainer-Dewar J."/>
            <person name="Goldberg J."/>
            <person name="Griggs A."/>
            <person name="Gujja S."/>
            <person name="Hansen M."/>
            <person name="Howarth C."/>
            <person name="Imamovic A."/>
            <person name="Ireland A."/>
            <person name="Larimer J."/>
            <person name="McCowan C."/>
            <person name="Murphy C."/>
            <person name="Pearson M."/>
            <person name="Poon T.W."/>
            <person name="Priest M."/>
            <person name="Roberts A."/>
            <person name="Saif S."/>
            <person name="Shea T."/>
            <person name="Sisk P."/>
            <person name="Sykes S."/>
            <person name="Wortman J."/>
            <person name="Nusbaum C."/>
            <person name="Birren B."/>
        </authorList>
    </citation>
    <scope>NUCLEOTIDE SEQUENCE [LARGE SCALE GENOMIC DNA]</scope>
    <source>
        <strain evidence="1 2">ATCC BAA-1742</strain>
    </source>
</reference>
<dbReference type="RefSeq" id="WP_016457105.1">
    <property type="nucleotide sequence ID" value="NZ_KE150446.1"/>
</dbReference>
<dbReference type="PATRIC" id="fig|1125779.3.peg.171"/>
<organism evidence="1 2">
    <name type="scientific">Corynebacterium pyruviciproducens ATCC BAA-1742</name>
    <dbReference type="NCBI Taxonomy" id="1125779"/>
    <lineage>
        <taxon>Bacteria</taxon>
        <taxon>Bacillati</taxon>
        <taxon>Actinomycetota</taxon>
        <taxon>Actinomycetes</taxon>
        <taxon>Mycobacteriales</taxon>
        <taxon>Corynebacteriaceae</taxon>
        <taxon>Corynebacterium</taxon>
    </lineage>
</organism>
<comment type="caution">
    <text evidence="1">The sequence shown here is derived from an EMBL/GenBank/DDBJ whole genome shotgun (WGS) entry which is preliminary data.</text>
</comment>
<evidence type="ECO:0000313" key="1">
    <source>
        <dbReference type="EMBL" id="EPD70886.1"/>
    </source>
</evidence>
<protein>
    <submittedName>
        <fullName evidence="1">Uncharacterized protein</fullName>
    </submittedName>
</protein>
<sequence>MSTTTDLLPQAENGTLTNWDLAQALHHEIEWLDDYDEASPADDSIKLTRRDGQIMCFTLEEDIDPDEDTREITGWTYWTFDSEDDFLADRGASVDGDPADNGMEWLLGRIKATVTKWAEGSVKFRFTAVADPDGDCVPMDFSTTPTTFDEAVDAITNYIYEATGTDWVETLREETNEYGEQTVRLGYRDPEHDEDCVVDITSVLLDPRWLA</sequence>
<name>S2Z397_9CORY</name>
<keyword evidence="2" id="KW-1185">Reference proteome</keyword>
<dbReference type="Proteomes" id="UP000014408">
    <property type="component" value="Unassembled WGS sequence"/>
</dbReference>
<dbReference type="HOGENOM" id="CLU_1303195_0_0_11"/>
<dbReference type="EMBL" id="ATBY01000002">
    <property type="protein sequence ID" value="EPD70886.1"/>
    <property type="molecule type" value="Genomic_DNA"/>
</dbReference>
<dbReference type="STRING" id="1125779.HMPREF1219_00181"/>
<proteinExistence type="predicted"/>
<accession>S2Z397</accession>